<evidence type="ECO:0000313" key="5">
    <source>
        <dbReference type="EMBL" id="KZB66104.1"/>
    </source>
</evidence>
<evidence type="ECO:0000256" key="2">
    <source>
        <dbReference type="PIRSR" id="PIRSR605511-1"/>
    </source>
</evidence>
<organism evidence="5 6">
    <name type="scientific">Thalassospira lucentensis</name>
    <dbReference type="NCBI Taxonomy" id="168935"/>
    <lineage>
        <taxon>Bacteria</taxon>
        <taxon>Pseudomonadati</taxon>
        <taxon>Pseudomonadota</taxon>
        <taxon>Alphaproteobacteria</taxon>
        <taxon>Rhodospirillales</taxon>
        <taxon>Thalassospiraceae</taxon>
        <taxon>Thalassospira</taxon>
    </lineage>
</organism>
<evidence type="ECO:0000256" key="1">
    <source>
        <dbReference type="ARBA" id="ARBA00008853"/>
    </source>
</evidence>
<accession>A0A154L780</accession>
<dbReference type="Pfam" id="PF08450">
    <property type="entry name" value="SGL"/>
    <property type="match status" value="1"/>
</dbReference>
<keyword evidence="3" id="KW-0479">Metal-binding</keyword>
<dbReference type="PRINTS" id="PR01790">
    <property type="entry name" value="SMP30FAMILY"/>
</dbReference>
<dbReference type="AlphaFoldDB" id="A0A154L780"/>
<dbReference type="SUPFAM" id="SSF63829">
    <property type="entry name" value="Calcium-dependent phosphotriesterase"/>
    <property type="match status" value="1"/>
</dbReference>
<feature type="binding site" evidence="3">
    <location>
        <position position="206"/>
    </location>
    <ligand>
        <name>a divalent metal cation</name>
        <dbReference type="ChEBI" id="CHEBI:60240"/>
    </ligand>
</feature>
<feature type="binding site" evidence="3">
    <location>
        <position position="157"/>
    </location>
    <ligand>
        <name>a divalent metal cation</name>
        <dbReference type="ChEBI" id="CHEBI:60240"/>
    </ligand>
</feature>
<dbReference type="GO" id="GO:0004341">
    <property type="term" value="F:gluconolactonase activity"/>
    <property type="evidence" value="ECO:0007669"/>
    <property type="project" value="TreeGrafter"/>
</dbReference>
<keyword evidence="3" id="KW-0862">Zinc</keyword>
<dbReference type="GO" id="GO:0005509">
    <property type="term" value="F:calcium ion binding"/>
    <property type="evidence" value="ECO:0007669"/>
    <property type="project" value="TreeGrafter"/>
</dbReference>
<comment type="cofactor">
    <cofactor evidence="3">
        <name>Zn(2+)</name>
        <dbReference type="ChEBI" id="CHEBI:29105"/>
    </cofactor>
    <text evidence="3">Binds 1 divalent metal cation per subunit.</text>
</comment>
<protein>
    <submittedName>
        <fullName evidence="5">Gluconolaconase</fullName>
    </submittedName>
</protein>
<dbReference type="Proteomes" id="UP000076335">
    <property type="component" value="Unassembled WGS sequence"/>
</dbReference>
<feature type="binding site" evidence="3">
    <location>
        <position position="17"/>
    </location>
    <ligand>
        <name>a divalent metal cation</name>
        <dbReference type="ChEBI" id="CHEBI:60240"/>
    </ligand>
</feature>
<feature type="domain" description="SMP-30/Gluconolactonase/LRE-like region" evidence="4">
    <location>
        <begin position="15"/>
        <end position="265"/>
    </location>
</feature>
<reference evidence="5 6" key="1">
    <citation type="submission" date="2015-12" db="EMBL/GenBank/DDBJ databases">
        <title>Genome sequence of Thalassospira lucentensis MCCC 1A02072.</title>
        <authorList>
            <person name="Lu L."/>
            <person name="Lai Q."/>
            <person name="Shao Z."/>
            <person name="Qian P."/>
        </authorList>
    </citation>
    <scope>NUCLEOTIDE SEQUENCE [LARGE SCALE GENOMIC DNA]</scope>
    <source>
        <strain evidence="5 6">MCCC 1A02072</strain>
    </source>
</reference>
<gene>
    <name evidence="5" type="ORF">AUP42_16420</name>
</gene>
<comment type="similarity">
    <text evidence="1">Belongs to the SMP-30/CGR1 family.</text>
</comment>
<evidence type="ECO:0000259" key="4">
    <source>
        <dbReference type="Pfam" id="PF08450"/>
    </source>
</evidence>
<name>A0A154L780_9PROT</name>
<feature type="active site" description="Proton donor/acceptor" evidence="2">
    <location>
        <position position="206"/>
    </location>
</feature>
<dbReference type="RefSeq" id="WP_062950806.1">
    <property type="nucleotide sequence ID" value="NZ_LPVY01000007.1"/>
</dbReference>
<sequence length="296" mass="31482">MSKVKTVLPNLRCTLGEGPHWDAGDGVLYWVDIVDKTAFALRPRDGGSRSWTFDQPVSAIVPRTGGGLLVALADGLAFLDAESGQTTPFVAPDADHPGNRSNEARVDPAGRFWHGTMQNNIGPNGEDLPVTVSTGTLNRVAPDGDIKRFVADIGISNTLLWSSDGAKMFFGDTIRNTLDVYDYDMATGTPSNPKPFFGPHERGNMDGSAMDEDGYIWNARWGGSCLIRFAPDGSVDRIVELPVTQPTSCVFGGPDLKTLYITSASVGLAGNGNELEGALLSIETDVAGQGCTRFAG</sequence>
<feature type="binding site" evidence="3">
    <location>
        <position position="100"/>
    </location>
    <ligand>
        <name>substrate</name>
    </ligand>
</feature>
<dbReference type="PANTHER" id="PTHR10907">
    <property type="entry name" value="REGUCALCIN"/>
    <property type="match status" value="1"/>
</dbReference>
<proteinExistence type="inferred from homology"/>
<comment type="caution">
    <text evidence="5">The sequence shown here is derived from an EMBL/GenBank/DDBJ whole genome shotgun (WGS) entry which is preliminary data.</text>
</comment>
<dbReference type="InterPro" id="IPR011042">
    <property type="entry name" value="6-blade_b-propeller_TolB-like"/>
</dbReference>
<evidence type="ECO:0000313" key="6">
    <source>
        <dbReference type="Proteomes" id="UP000076335"/>
    </source>
</evidence>
<evidence type="ECO:0000256" key="3">
    <source>
        <dbReference type="PIRSR" id="PIRSR605511-2"/>
    </source>
</evidence>
<dbReference type="OrthoDB" id="2633250at2"/>
<feature type="binding site" evidence="3">
    <location>
        <position position="102"/>
    </location>
    <ligand>
        <name>substrate</name>
    </ligand>
</feature>
<dbReference type="PANTHER" id="PTHR10907:SF47">
    <property type="entry name" value="REGUCALCIN"/>
    <property type="match status" value="1"/>
</dbReference>
<dbReference type="EMBL" id="LPVY01000007">
    <property type="protein sequence ID" value="KZB66104.1"/>
    <property type="molecule type" value="Genomic_DNA"/>
</dbReference>
<dbReference type="GO" id="GO:0019853">
    <property type="term" value="P:L-ascorbic acid biosynthetic process"/>
    <property type="evidence" value="ECO:0007669"/>
    <property type="project" value="TreeGrafter"/>
</dbReference>
<dbReference type="Gene3D" id="2.120.10.30">
    <property type="entry name" value="TolB, C-terminal domain"/>
    <property type="match status" value="1"/>
</dbReference>
<dbReference type="InterPro" id="IPR013658">
    <property type="entry name" value="SGL"/>
</dbReference>
<dbReference type="InterPro" id="IPR005511">
    <property type="entry name" value="SMP-30"/>
</dbReference>